<reference evidence="2 3" key="1">
    <citation type="submission" date="2018-07" db="EMBL/GenBank/DDBJ databases">
        <title>Genomic Encyclopedia of Type Strains, Phase IV (KMG-IV): sequencing the most valuable type-strain genomes for metagenomic binning, comparative biology and taxonomic classification.</title>
        <authorList>
            <person name="Goeker M."/>
        </authorList>
    </citation>
    <scope>NUCLEOTIDE SEQUENCE [LARGE SCALE GENOMIC DNA]</scope>
    <source>
        <strain evidence="2 3">DSM 44290</strain>
    </source>
</reference>
<feature type="transmembrane region" description="Helical" evidence="1">
    <location>
        <begin position="95"/>
        <end position="113"/>
    </location>
</feature>
<gene>
    <name evidence="2" type="ORF">DFR76_101775</name>
</gene>
<name>A0A370IET6_9NOCA</name>
<keyword evidence="1" id="KW-1133">Transmembrane helix</keyword>
<dbReference type="Proteomes" id="UP000254869">
    <property type="component" value="Unassembled WGS sequence"/>
</dbReference>
<dbReference type="RefSeq" id="WP_147287834.1">
    <property type="nucleotide sequence ID" value="NZ_QQBC01000001.1"/>
</dbReference>
<keyword evidence="1" id="KW-0472">Membrane</keyword>
<evidence type="ECO:0000313" key="2">
    <source>
        <dbReference type="EMBL" id="RDI69237.1"/>
    </source>
</evidence>
<feature type="transmembrane region" description="Helical" evidence="1">
    <location>
        <begin position="12"/>
        <end position="35"/>
    </location>
</feature>
<dbReference type="STRING" id="1210086.GCA_001613105_00629"/>
<accession>A0A370IET6</accession>
<feature type="transmembrane region" description="Helical" evidence="1">
    <location>
        <begin position="125"/>
        <end position="144"/>
    </location>
</feature>
<protein>
    <submittedName>
        <fullName evidence="2">Uncharacterized protein</fullName>
    </submittedName>
</protein>
<dbReference type="AlphaFoldDB" id="A0A370IET6"/>
<dbReference type="EMBL" id="QQBC01000001">
    <property type="protein sequence ID" value="RDI69237.1"/>
    <property type="molecule type" value="Genomic_DNA"/>
</dbReference>
<feature type="transmembrane region" description="Helical" evidence="1">
    <location>
        <begin position="211"/>
        <end position="234"/>
    </location>
</feature>
<keyword evidence="1" id="KW-0812">Transmembrane</keyword>
<comment type="caution">
    <text evidence="2">The sequence shown here is derived from an EMBL/GenBank/DDBJ whole genome shotgun (WGS) entry which is preliminary data.</text>
</comment>
<dbReference type="NCBIfam" id="NF041646">
    <property type="entry name" value="VC0807_fam"/>
    <property type="match status" value="1"/>
</dbReference>
<organism evidence="2 3">
    <name type="scientific">Nocardia pseudobrasiliensis</name>
    <dbReference type="NCBI Taxonomy" id="45979"/>
    <lineage>
        <taxon>Bacteria</taxon>
        <taxon>Bacillati</taxon>
        <taxon>Actinomycetota</taxon>
        <taxon>Actinomycetes</taxon>
        <taxon>Mycobacteriales</taxon>
        <taxon>Nocardiaceae</taxon>
        <taxon>Nocardia</taxon>
    </lineage>
</organism>
<proteinExistence type="predicted"/>
<evidence type="ECO:0000256" key="1">
    <source>
        <dbReference type="SAM" id="Phobius"/>
    </source>
</evidence>
<feature type="transmembrane region" description="Helical" evidence="1">
    <location>
        <begin position="150"/>
        <end position="171"/>
    </location>
</feature>
<keyword evidence="3" id="KW-1185">Reference proteome</keyword>
<evidence type="ECO:0000313" key="3">
    <source>
        <dbReference type="Proteomes" id="UP000254869"/>
    </source>
</evidence>
<feature type="transmembrane region" description="Helical" evidence="1">
    <location>
        <begin position="246"/>
        <end position="264"/>
    </location>
</feature>
<sequence>MFQGESRTRPVRILATVGNFAIDLLLPTVLYAVLAPTGLPAALRLSLGGSVVAAKALGGRIGGRFRWGPALLTALIPSAALLGCHLAGYSDTTSMVAGAIVAAVIVVTDLAYTRFGSENPRPLDGFAVLVLLEVVASVVLTSLSGDARFVLARASFYIALAGVYFFVSAWGTGPFMQVALKPVHTEGDPPRVAAFDRLWAASSRFRRIYRVLTAALGLVLLADAGLRLAVIYSYPPDRVGESALTSNLPLIVLLALYFVIGRTWSAPRAERMLDAETRGRVTADR</sequence>
<feature type="transmembrane region" description="Helical" evidence="1">
    <location>
        <begin position="70"/>
        <end position="89"/>
    </location>
</feature>